<comment type="similarity">
    <text evidence="2">Belongs to the ammonia transporter channel (TC 1.A.11.2) family.</text>
</comment>
<gene>
    <name evidence="10" type="ORF">B0H67DRAFT_595594</name>
</gene>
<dbReference type="Gene3D" id="1.10.3430.10">
    <property type="entry name" value="Ammonium transporter AmtB like domains"/>
    <property type="match status" value="1"/>
</dbReference>
<evidence type="ECO:0000256" key="7">
    <source>
        <dbReference type="ARBA" id="ARBA00023177"/>
    </source>
</evidence>
<evidence type="ECO:0000256" key="8">
    <source>
        <dbReference type="SAM" id="Phobius"/>
    </source>
</evidence>
<dbReference type="GO" id="GO:0005886">
    <property type="term" value="C:plasma membrane"/>
    <property type="evidence" value="ECO:0007669"/>
    <property type="project" value="TreeGrafter"/>
</dbReference>
<dbReference type="PANTHER" id="PTHR43029:SF10">
    <property type="entry name" value="AMMONIUM TRANSPORTER MEP2"/>
    <property type="match status" value="1"/>
</dbReference>
<feature type="transmembrane region" description="Helical" evidence="8">
    <location>
        <begin position="41"/>
        <end position="62"/>
    </location>
</feature>
<feature type="transmembrane region" description="Helical" evidence="8">
    <location>
        <begin position="328"/>
        <end position="351"/>
    </location>
</feature>
<dbReference type="Proteomes" id="UP001172102">
    <property type="component" value="Unassembled WGS sequence"/>
</dbReference>
<feature type="transmembrane region" description="Helical" evidence="8">
    <location>
        <begin position="164"/>
        <end position="182"/>
    </location>
</feature>
<evidence type="ECO:0000256" key="1">
    <source>
        <dbReference type="ARBA" id="ARBA00004141"/>
    </source>
</evidence>
<dbReference type="Pfam" id="PF00909">
    <property type="entry name" value="Ammonium_transp"/>
    <property type="match status" value="2"/>
</dbReference>
<evidence type="ECO:0000256" key="4">
    <source>
        <dbReference type="ARBA" id="ARBA00022692"/>
    </source>
</evidence>
<dbReference type="InterPro" id="IPR001905">
    <property type="entry name" value="Ammonium_transpt"/>
</dbReference>
<feature type="domain" description="Ammonium transporter AmtB-like" evidence="9">
    <location>
        <begin position="42"/>
        <end position="214"/>
    </location>
</feature>
<feature type="transmembrane region" description="Helical" evidence="8">
    <location>
        <begin position="473"/>
        <end position="500"/>
    </location>
</feature>
<proteinExistence type="inferred from homology"/>
<dbReference type="GO" id="GO:0008519">
    <property type="term" value="F:ammonium channel activity"/>
    <property type="evidence" value="ECO:0007669"/>
    <property type="project" value="InterPro"/>
</dbReference>
<accession>A0AA39ZRQ0</accession>
<dbReference type="SUPFAM" id="SSF111352">
    <property type="entry name" value="Ammonium transporter"/>
    <property type="match status" value="2"/>
</dbReference>
<keyword evidence="11" id="KW-1185">Reference proteome</keyword>
<sequence>MVASYPVEVAPPLARVLPHGFEATEDELRQHPQDFFQGSDIVWVIVAGCLVLQMVPAISMFYSGATDRHSTLTLLRMPVITAAFCTVQWYLWGYALTFASAPGETTSTWYGGHSEAMVLYHALVQPVGASGPKIPELLYAFYQGMFACFTPALICGGVIKRFKVGRFIMFTWLWSLLVYYPVARWTWSPTGFSIQHGVMDFAGGTAVHITSGTAVGAVVLFHSIEKYGFGIFGHAWGVVRQPVESPDRDAMAMRRRGDEGSELSLAGATAENRAPVGNAAKDHGVQSDSVLAGDAPHSLNNMVLGTMLLWIGWLGFNGGSALGGNMRAVSACVSTHIAASAGGCTMLMLFWTMEWAGRKWPGVVGGGGGAKVSVVHFCDGAVVGLVAITPAAGYVPVWSAGCIGAIASAAIFGLKSTFLQHLMRGDPLFVFLIHTGGGFIGMILTGCFARQYVVGFDGYSLIPDRTAGERVAWQIADACITFGYTLAMTTAILLFLKLLLRPITGTWKLLGDDERDKLEAELEYKWRSE</sequence>
<name>A0AA39ZRQ0_9PEZI</name>
<dbReference type="InterPro" id="IPR024041">
    <property type="entry name" value="NH4_transpt_AmtB-like_dom"/>
</dbReference>
<keyword evidence="6 8" id="KW-0472">Membrane</keyword>
<organism evidence="10 11">
    <name type="scientific">Lasiosphaeris hirsuta</name>
    <dbReference type="NCBI Taxonomy" id="260670"/>
    <lineage>
        <taxon>Eukaryota</taxon>
        <taxon>Fungi</taxon>
        <taxon>Dikarya</taxon>
        <taxon>Ascomycota</taxon>
        <taxon>Pezizomycotina</taxon>
        <taxon>Sordariomycetes</taxon>
        <taxon>Sordariomycetidae</taxon>
        <taxon>Sordariales</taxon>
        <taxon>Lasiosphaeriaceae</taxon>
        <taxon>Lasiosphaeris</taxon>
    </lineage>
</organism>
<keyword evidence="7" id="KW-0924">Ammonia transport</keyword>
<evidence type="ECO:0000313" key="11">
    <source>
        <dbReference type="Proteomes" id="UP001172102"/>
    </source>
</evidence>
<evidence type="ECO:0000259" key="9">
    <source>
        <dbReference type="Pfam" id="PF00909"/>
    </source>
</evidence>
<evidence type="ECO:0000256" key="5">
    <source>
        <dbReference type="ARBA" id="ARBA00022989"/>
    </source>
</evidence>
<feature type="transmembrane region" description="Helical" evidence="8">
    <location>
        <begin position="299"/>
        <end position="316"/>
    </location>
</feature>
<evidence type="ECO:0000256" key="2">
    <source>
        <dbReference type="ARBA" id="ARBA00005887"/>
    </source>
</evidence>
<evidence type="ECO:0000313" key="10">
    <source>
        <dbReference type="EMBL" id="KAK0702387.1"/>
    </source>
</evidence>
<feature type="transmembrane region" description="Helical" evidence="8">
    <location>
        <begin position="428"/>
        <end position="453"/>
    </location>
</feature>
<feature type="transmembrane region" description="Helical" evidence="8">
    <location>
        <begin position="140"/>
        <end position="159"/>
    </location>
</feature>
<keyword evidence="3" id="KW-0813">Transport</keyword>
<feature type="domain" description="Ammonium transporter AmtB-like" evidence="9">
    <location>
        <begin position="295"/>
        <end position="503"/>
    </location>
</feature>
<dbReference type="AlphaFoldDB" id="A0AA39ZRQ0"/>
<reference evidence="10" key="1">
    <citation type="submission" date="2023-06" db="EMBL/GenBank/DDBJ databases">
        <title>Genome-scale phylogeny and comparative genomics of the fungal order Sordariales.</title>
        <authorList>
            <consortium name="Lawrence Berkeley National Laboratory"/>
            <person name="Hensen N."/>
            <person name="Bonometti L."/>
            <person name="Westerberg I."/>
            <person name="Brannstrom I.O."/>
            <person name="Guillou S."/>
            <person name="Cros-Aarteil S."/>
            <person name="Calhoun S."/>
            <person name="Haridas S."/>
            <person name="Kuo A."/>
            <person name="Mondo S."/>
            <person name="Pangilinan J."/>
            <person name="Riley R."/>
            <person name="Labutti K."/>
            <person name="Andreopoulos B."/>
            <person name="Lipzen A."/>
            <person name="Chen C."/>
            <person name="Yanf M."/>
            <person name="Daum C."/>
            <person name="Ng V."/>
            <person name="Clum A."/>
            <person name="Steindorff A."/>
            <person name="Ohm R."/>
            <person name="Martin F."/>
            <person name="Silar P."/>
            <person name="Natvig D."/>
            <person name="Lalanne C."/>
            <person name="Gautier V."/>
            <person name="Ament-Velasquez S.L."/>
            <person name="Kruys A."/>
            <person name="Hutchinson M.I."/>
            <person name="Powell A.J."/>
            <person name="Barry K."/>
            <person name="Miller A.N."/>
            <person name="Grigoriev I.V."/>
            <person name="Debuchy R."/>
            <person name="Gladieux P."/>
            <person name="Thoren M.H."/>
            <person name="Johannesson H."/>
        </authorList>
    </citation>
    <scope>NUCLEOTIDE SEQUENCE</scope>
    <source>
        <strain evidence="10">SMH4607-1</strain>
    </source>
</reference>
<dbReference type="EMBL" id="JAUKUA010000009">
    <property type="protein sequence ID" value="KAK0702387.1"/>
    <property type="molecule type" value="Genomic_DNA"/>
</dbReference>
<keyword evidence="4 8" id="KW-0812">Transmembrane</keyword>
<dbReference type="PANTHER" id="PTHR43029">
    <property type="entry name" value="AMMONIUM TRANSPORTER MEP2"/>
    <property type="match status" value="1"/>
</dbReference>
<keyword evidence="5 8" id="KW-1133">Transmembrane helix</keyword>
<evidence type="ECO:0000256" key="6">
    <source>
        <dbReference type="ARBA" id="ARBA00023136"/>
    </source>
</evidence>
<comment type="caution">
    <text evidence="10">The sequence shown here is derived from an EMBL/GenBank/DDBJ whole genome shotgun (WGS) entry which is preliminary data.</text>
</comment>
<protein>
    <submittedName>
        <fullName evidence="10">Ammonium transporter AmtB-like domain-containing protein</fullName>
    </submittedName>
</protein>
<evidence type="ECO:0000256" key="3">
    <source>
        <dbReference type="ARBA" id="ARBA00022448"/>
    </source>
</evidence>
<comment type="subcellular location">
    <subcellularLocation>
        <location evidence="1">Membrane</location>
        <topology evidence="1">Multi-pass membrane protein</topology>
    </subcellularLocation>
</comment>
<feature type="transmembrane region" description="Helical" evidence="8">
    <location>
        <begin position="397"/>
        <end position="416"/>
    </location>
</feature>
<dbReference type="InterPro" id="IPR029020">
    <property type="entry name" value="Ammonium/urea_transptr"/>
</dbReference>
<feature type="transmembrane region" description="Helical" evidence="8">
    <location>
        <begin position="74"/>
        <end position="92"/>
    </location>
</feature>